<keyword evidence="5 15" id="KW-0288">FMN</keyword>
<dbReference type="SUPFAM" id="SSF52374">
    <property type="entry name" value="Nucleotidylyl transferase"/>
    <property type="match status" value="1"/>
</dbReference>
<comment type="pathway">
    <text evidence="2 15">Cofactor biosynthesis; FAD biosynthesis; FAD from FMN: step 1/1.</text>
</comment>
<gene>
    <name evidence="17" type="ORF">ACU52_06610</name>
</gene>
<dbReference type="SUPFAM" id="SSF82114">
    <property type="entry name" value="Riboflavin kinase-like"/>
    <property type="match status" value="1"/>
</dbReference>
<dbReference type="Gene3D" id="2.40.30.30">
    <property type="entry name" value="Riboflavin kinase-like"/>
    <property type="match status" value="1"/>
</dbReference>
<keyword evidence="6 15" id="KW-0808">Transferase</keyword>
<dbReference type="InterPro" id="IPR002606">
    <property type="entry name" value="Riboflavin_kinase_bac"/>
</dbReference>
<dbReference type="NCBIfam" id="NF004162">
    <property type="entry name" value="PRK05627.1-5"/>
    <property type="match status" value="1"/>
</dbReference>
<evidence type="ECO:0000256" key="3">
    <source>
        <dbReference type="ARBA" id="ARBA00005201"/>
    </source>
</evidence>
<protein>
    <recommendedName>
        <fullName evidence="15">Riboflavin biosynthesis protein</fullName>
    </recommendedName>
    <domain>
        <recommendedName>
            <fullName evidence="15">Riboflavin kinase</fullName>
            <ecNumber evidence="15">2.7.1.26</ecNumber>
        </recommendedName>
        <alternativeName>
            <fullName evidence="15">Flavokinase</fullName>
        </alternativeName>
    </domain>
    <domain>
        <recommendedName>
            <fullName evidence="15">FMN adenylyltransferase</fullName>
            <ecNumber evidence="15">2.7.7.2</ecNumber>
        </recommendedName>
        <alternativeName>
            <fullName evidence="15">FAD pyrophosphorylase</fullName>
        </alternativeName>
        <alternativeName>
            <fullName evidence="15">FAD synthase</fullName>
        </alternativeName>
    </domain>
</protein>
<dbReference type="InterPro" id="IPR023468">
    <property type="entry name" value="Riboflavin_kinase"/>
</dbReference>
<dbReference type="Gene3D" id="3.40.50.620">
    <property type="entry name" value="HUPs"/>
    <property type="match status" value="1"/>
</dbReference>
<keyword evidence="9 15" id="KW-0418">Kinase</keyword>
<dbReference type="EMBL" id="LFQU01000010">
    <property type="protein sequence ID" value="KOO68669.1"/>
    <property type="molecule type" value="Genomic_DNA"/>
</dbReference>
<dbReference type="InterPro" id="IPR014729">
    <property type="entry name" value="Rossmann-like_a/b/a_fold"/>
</dbReference>
<keyword evidence="8 15" id="KW-0547">Nucleotide-binding</keyword>
<dbReference type="InterPro" id="IPR023465">
    <property type="entry name" value="Riboflavin_kinase_dom_sf"/>
</dbReference>
<dbReference type="UniPathway" id="UPA00276">
    <property type="reaction ID" value="UER00406"/>
</dbReference>
<dbReference type="Pfam" id="PF06574">
    <property type="entry name" value="FAD_syn"/>
    <property type="match status" value="1"/>
</dbReference>
<evidence type="ECO:0000256" key="8">
    <source>
        <dbReference type="ARBA" id="ARBA00022741"/>
    </source>
</evidence>
<reference evidence="17 18" key="1">
    <citation type="submission" date="2015-06" db="EMBL/GenBank/DDBJ databases">
        <title>Prevotella sp. 109, sp. nov., a novel member of the family Prevotellaceae isolated from human faeces.</title>
        <authorList>
            <person name="Shkoporov A.N."/>
            <person name="Chaplin A.V."/>
            <person name="Kafarskaia L.I."/>
            <person name="Efimov B.A."/>
        </authorList>
    </citation>
    <scope>NUCLEOTIDE SEQUENCE [LARGE SCALE GENOMIC DNA]</scope>
    <source>
        <strain evidence="17 18">109</strain>
    </source>
</reference>
<evidence type="ECO:0000256" key="4">
    <source>
        <dbReference type="ARBA" id="ARBA00022630"/>
    </source>
</evidence>
<keyword evidence="10 15" id="KW-0274">FAD</keyword>
<proteinExistence type="inferred from homology"/>
<dbReference type="PIRSF" id="PIRSF004491">
    <property type="entry name" value="FAD_Synth"/>
    <property type="match status" value="1"/>
</dbReference>
<organism evidence="17 18">
    <name type="scientific">Xylanibacter rarus</name>
    <dbReference type="NCBI Taxonomy" id="1676614"/>
    <lineage>
        <taxon>Bacteria</taxon>
        <taxon>Pseudomonadati</taxon>
        <taxon>Bacteroidota</taxon>
        <taxon>Bacteroidia</taxon>
        <taxon>Bacteroidales</taxon>
        <taxon>Prevotellaceae</taxon>
        <taxon>Xylanibacter</taxon>
    </lineage>
</organism>
<dbReference type="GO" id="GO:0008531">
    <property type="term" value="F:riboflavin kinase activity"/>
    <property type="evidence" value="ECO:0007669"/>
    <property type="project" value="UniProtKB-UniRule"/>
</dbReference>
<dbReference type="RefSeq" id="WP_053398214.1">
    <property type="nucleotide sequence ID" value="NZ_LFQU01000010.1"/>
</dbReference>
<accession>A0A8E1QZ85</accession>
<evidence type="ECO:0000256" key="15">
    <source>
        <dbReference type="PIRNR" id="PIRNR004491"/>
    </source>
</evidence>
<dbReference type="PANTHER" id="PTHR22749:SF6">
    <property type="entry name" value="RIBOFLAVIN KINASE"/>
    <property type="match status" value="1"/>
</dbReference>
<feature type="domain" description="Riboflavin kinase" evidence="16">
    <location>
        <begin position="183"/>
        <end position="310"/>
    </location>
</feature>
<dbReference type="Pfam" id="PF01687">
    <property type="entry name" value="Flavokinase"/>
    <property type="match status" value="1"/>
</dbReference>
<dbReference type="Proteomes" id="UP000036951">
    <property type="component" value="Unassembled WGS sequence"/>
</dbReference>
<evidence type="ECO:0000313" key="18">
    <source>
        <dbReference type="Proteomes" id="UP000036951"/>
    </source>
</evidence>
<dbReference type="OrthoDB" id="9803667at2"/>
<dbReference type="GO" id="GO:0009398">
    <property type="term" value="P:FMN biosynthetic process"/>
    <property type="evidence" value="ECO:0007669"/>
    <property type="project" value="UniProtKB-UniRule"/>
</dbReference>
<evidence type="ECO:0000256" key="10">
    <source>
        <dbReference type="ARBA" id="ARBA00022827"/>
    </source>
</evidence>
<name>A0A8E1QZ85_9BACT</name>
<keyword evidence="18" id="KW-1185">Reference proteome</keyword>
<keyword evidence="4 15" id="KW-0285">Flavoprotein</keyword>
<evidence type="ECO:0000256" key="1">
    <source>
        <dbReference type="ARBA" id="ARBA00002121"/>
    </source>
</evidence>
<evidence type="ECO:0000313" key="17">
    <source>
        <dbReference type="EMBL" id="KOO68669.1"/>
    </source>
</evidence>
<dbReference type="InterPro" id="IPR015864">
    <property type="entry name" value="FAD_synthase"/>
</dbReference>
<dbReference type="GO" id="GO:0005524">
    <property type="term" value="F:ATP binding"/>
    <property type="evidence" value="ECO:0007669"/>
    <property type="project" value="UniProtKB-UniRule"/>
</dbReference>
<evidence type="ECO:0000256" key="6">
    <source>
        <dbReference type="ARBA" id="ARBA00022679"/>
    </source>
</evidence>
<dbReference type="PANTHER" id="PTHR22749">
    <property type="entry name" value="RIBOFLAVIN KINASE/FMN ADENYLYLTRANSFERASE"/>
    <property type="match status" value="1"/>
</dbReference>
<dbReference type="InterPro" id="IPR015865">
    <property type="entry name" value="Riboflavin_kinase_bac/euk"/>
</dbReference>
<dbReference type="AlphaFoldDB" id="A0A8E1QZ85"/>
<dbReference type="NCBIfam" id="TIGR00083">
    <property type="entry name" value="ribF"/>
    <property type="match status" value="1"/>
</dbReference>
<comment type="pathway">
    <text evidence="3 15">Cofactor biosynthesis; FMN biosynthesis; FMN from riboflavin (ATP route): step 1/1.</text>
</comment>
<comment type="catalytic activity">
    <reaction evidence="13 15">
        <text>riboflavin + ATP = FMN + ADP + H(+)</text>
        <dbReference type="Rhea" id="RHEA:14357"/>
        <dbReference type="ChEBI" id="CHEBI:15378"/>
        <dbReference type="ChEBI" id="CHEBI:30616"/>
        <dbReference type="ChEBI" id="CHEBI:57986"/>
        <dbReference type="ChEBI" id="CHEBI:58210"/>
        <dbReference type="ChEBI" id="CHEBI:456216"/>
        <dbReference type="EC" id="2.7.1.26"/>
    </reaction>
</comment>
<evidence type="ECO:0000259" key="16">
    <source>
        <dbReference type="SMART" id="SM00904"/>
    </source>
</evidence>
<dbReference type="EC" id="2.7.7.2" evidence="15"/>
<evidence type="ECO:0000256" key="13">
    <source>
        <dbReference type="ARBA" id="ARBA00047880"/>
    </source>
</evidence>
<dbReference type="FunFam" id="3.40.50.620:FF:000021">
    <property type="entry name" value="Riboflavin biosynthesis protein"/>
    <property type="match status" value="1"/>
</dbReference>
<dbReference type="GO" id="GO:0006747">
    <property type="term" value="P:FAD biosynthetic process"/>
    <property type="evidence" value="ECO:0007669"/>
    <property type="project" value="UniProtKB-UniRule"/>
</dbReference>
<comment type="caution">
    <text evidence="17">The sequence shown here is derived from an EMBL/GenBank/DDBJ whole genome shotgun (WGS) entry which is preliminary data.</text>
</comment>
<evidence type="ECO:0000256" key="5">
    <source>
        <dbReference type="ARBA" id="ARBA00022643"/>
    </source>
</evidence>
<comment type="function">
    <text evidence="1">Catalyzes the phosphorylation of riboflavin to FMN followed by the adenylation of FMN to FAD.</text>
</comment>
<evidence type="ECO:0000256" key="9">
    <source>
        <dbReference type="ARBA" id="ARBA00022777"/>
    </source>
</evidence>
<comment type="similarity">
    <text evidence="15">Belongs to the ribF family.</text>
</comment>
<dbReference type="GO" id="GO:0003919">
    <property type="term" value="F:FMN adenylyltransferase activity"/>
    <property type="evidence" value="ECO:0007669"/>
    <property type="project" value="UniProtKB-UniRule"/>
</dbReference>
<keyword evidence="12" id="KW-0511">Multifunctional enzyme</keyword>
<evidence type="ECO:0000256" key="12">
    <source>
        <dbReference type="ARBA" id="ARBA00023268"/>
    </source>
</evidence>
<evidence type="ECO:0000256" key="7">
    <source>
        <dbReference type="ARBA" id="ARBA00022695"/>
    </source>
</evidence>
<evidence type="ECO:0000256" key="2">
    <source>
        <dbReference type="ARBA" id="ARBA00004726"/>
    </source>
</evidence>
<dbReference type="UniPathway" id="UPA00277">
    <property type="reaction ID" value="UER00407"/>
</dbReference>
<dbReference type="GO" id="GO:0009231">
    <property type="term" value="P:riboflavin biosynthetic process"/>
    <property type="evidence" value="ECO:0007669"/>
    <property type="project" value="InterPro"/>
</dbReference>
<dbReference type="EC" id="2.7.1.26" evidence="15"/>
<keyword evidence="7 15" id="KW-0548">Nucleotidyltransferase</keyword>
<evidence type="ECO:0000256" key="14">
    <source>
        <dbReference type="ARBA" id="ARBA00049494"/>
    </source>
</evidence>
<dbReference type="CDD" id="cd02064">
    <property type="entry name" value="FAD_synthetase_N"/>
    <property type="match status" value="1"/>
</dbReference>
<evidence type="ECO:0000256" key="11">
    <source>
        <dbReference type="ARBA" id="ARBA00022840"/>
    </source>
</evidence>
<sequence>MRTIFTDTDSAEMAPCVATIGFFDGVHRGHRYLIKSVTDCAAASPELQSTVITFDRHPRQVLNMDFQPKLLSTLDEKLALLSKTGADNCVVLHFDRDMAAMTAYDFMRDVLRDRLNVRKLIMGYDNRFGHSRTEGFDDYVGYGREIGIEVVRGNAFVLNGVNVSSSVIRTFLSGGEADMAAMCLGYPYFFSGKVKGGYREGRKLGFPTANIEVDDAQKLIPEHGVYAVKVRVEGCGGLLNGMMNIGTRPTFDGHETTLEVNIFDFEEDIYGRQVDVLFYHRLRDEQKFCSIKKLVDQLWLDREAAEKILERA</sequence>
<comment type="catalytic activity">
    <reaction evidence="14 15">
        <text>FMN + ATP + H(+) = FAD + diphosphate</text>
        <dbReference type="Rhea" id="RHEA:17237"/>
        <dbReference type="ChEBI" id="CHEBI:15378"/>
        <dbReference type="ChEBI" id="CHEBI:30616"/>
        <dbReference type="ChEBI" id="CHEBI:33019"/>
        <dbReference type="ChEBI" id="CHEBI:57692"/>
        <dbReference type="ChEBI" id="CHEBI:58210"/>
        <dbReference type="EC" id="2.7.7.2"/>
    </reaction>
</comment>
<dbReference type="SMART" id="SM00904">
    <property type="entry name" value="Flavokinase"/>
    <property type="match status" value="1"/>
</dbReference>
<keyword evidence="11 15" id="KW-0067">ATP-binding</keyword>